<accession>A0A6N2BCD9</accession>
<proteinExistence type="predicted"/>
<organism evidence="2">
    <name type="scientific">Solanum chilense</name>
    <name type="common">Tomato</name>
    <name type="synonym">Lycopersicon chilense</name>
    <dbReference type="NCBI Taxonomy" id="4083"/>
    <lineage>
        <taxon>Eukaryota</taxon>
        <taxon>Viridiplantae</taxon>
        <taxon>Streptophyta</taxon>
        <taxon>Embryophyta</taxon>
        <taxon>Tracheophyta</taxon>
        <taxon>Spermatophyta</taxon>
        <taxon>Magnoliopsida</taxon>
        <taxon>eudicotyledons</taxon>
        <taxon>Gunneridae</taxon>
        <taxon>Pentapetalae</taxon>
        <taxon>asterids</taxon>
        <taxon>lamiids</taxon>
        <taxon>Solanales</taxon>
        <taxon>Solanaceae</taxon>
        <taxon>Solanoideae</taxon>
        <taxon>Solaneae</taxon>
        <taxon>Solanum</taxon>
        <taxon>Solanum subgen. Lycopersicon</taxon>
    </lineage>
</organism>
<name>A0A6N2BCD9_SOLCI</name>
<protein>
    <submittedName>
        <fullName evidence="2">Uncharacterized protein</fullName>
    </submittedName>
</protein>
<evidence type="ECO:0000313" key="2">
    <source>
        <dbReference type="EMBL" id="TMW92602.1"/>
    </source>
</evidence>
<comment type="caution">
    <text evidence="2">The sequence shown here is derived from an EMBL/GenBank/DDBJ whole genome shotgun (WGS) entry which is preliminary data.</text>
</comment>
<dbReference type="AlphaFoldDB" id="A0A6N2BCD9"/>
<feature type="region of interest" description="Disordered" evidence="1">
    <location>
        <begin position="133"/>
        <end position="152"/>
    </location>
</feature>
<gene>
    <name evidence="2" type="ORF">EJD97_012806</name>
</gene>
<feature type="region of interest" description="Disordered" evidence="1">
    <location>
        <begin position="48"/>
        <end position="90"/>
    </location>
</feature>
<reference evidence="2" key="1">
    <citation type="submission" date="2019-05" db="EMBL/GenBank/DDBJ databases">
        <title>The de novo reference genome and transcriptome assemblies of the wild tomato species Solanum chilense.</title>
        <authorList>
            <person name="Stam R."/>
            <person name="Nosenko T."/>
            <person name="Hoerger A.C."/>
            <person name="Stephan W."/>
            <person name="Seidel M.A."/>
            <person name="Kuhn J.M.M."/>
            <person name="Haberer G."/>
            <person name="Tellier A."/>
        </authorList>
    </citation>
    <scope>NUCLEOTIDE SEQUENCE</scope>
    <source>
        <tissue evidence="2">Mature leaves</tissue>
    </source>
</reference>
<evidence type="ECO:0000256" key="1">
    <source>
        <dbReference type="SAM" id="MobiDB-lite"/>
    </source>
</evidence>
<sequence>MSRFVSGIANLVGEEYRTTMLRDDLTLARLMVYVQSIEESKLRRTDRSLKRSGASDKEITRLKKKVESQGESRSAKLKVEKGGRSKDRKPTCAKFGKKHYGECLLGTGSCFGCDDAPTKRHFYALRSTLEKLDEKESDDDVGPKTGGMEVPSRPQTMEQLTASHGYDARSKGVADGVLKMGGKGSLVTHCSQRRRDMTPHRGCDGPSRAVVHHLFCAGATAKLWVNW</sequence>
<dbReference type="EMBL" id="RXGB01003268">
    <property type="protein sequence ID" value="TMW92602.1"/>
    <property type="molecule type" value="Genomic_DNA"/>
</dbReference>